<dbReference type="EMBL" id="KZ993843">
    <property type="protein sequence ID" value="RKO94661.1"/>
    <property type="molecule type" value="Genomic_DNA"/>
</dbReference>
<evidence type="ECO:0000256" key="7">
    <source>
        <dbReference type="ARBA" id="ARBA00023273"/>
    </source>
</evidence>
<dbReference type="Gene3D" id="2.130.10.10">
    <property type="entry name" value="YVTN repeat-like/Quinoprotein amine dehydrogenase"/>
    <property type="match status" value="3"/>
</dbReference>
<feature type="coiled-coil region" evidence="11">
    <location>
        <begin position="1252"/>
        <end position="1279"/>
    </location>
</feature>
<sequence>MPASLYGELEIKKSIGHTPICRPAFVNPTTIVYASGNLLNFIDVAPGTENDDRRRATSAADAEHDRGNADGPSAGASYFTAESQITAFAVYTRESIIAFAQRNSPQVSLVRWPGGVKLTEASDKMTGRSEGDIAAIAFSWDGHYLATLGGTPSFYIRVWDWRSGSLLCENSNECQATSISFNPLHSKQLCTSGEAGLIKFWKLELGYRTHSLKSIIGDQNIPTPAQSELVRPTSVLSAFFDTAEQVPPHVRPVHHVWKPDGHVLCATDSGDELIEFDPESGACYTAFLSREREPVETDPMLNIGGPGNMRCVLISKYHMIVAGQDGVVRWINQEARDVSKSVKVAGGSSIRALVPSLDYRNIIVECEDGRIFTYHYSTETVVLVIDGPCSDVTSMAAFRLQNFAVTAGTKGVLQFFDMESTRMARRFSVPGAISSVAASLFSGLMAVGSELGVVRLYYTPSIEEADLKLLFREKLHASGVKHVTFDPSGRYLATASEDGRVYLCEVLEEFQVLGYLHFEESIKAIAWKVEEADEEDVSVLLLYVLAVEKNQCFSNVHRFQVPLLPPIERGGADGYMISRQLLRPLTYRIDDILSDLVLTPSHLSAGREAFYVMSKDRKLKMYTAPAPSKLNPEENTQQFEALHITFPTTEYLDHQKAGGHVLLTIDCEWILTYAPDGSITVRTFMEPEKSVTLRAHEPSLGGVRAMAIGRDCKRIMSVGADGLMRFWDWKYSATGKRVAQDVSTLIENLLEGEVEMLSDIRENLSERQALENDKADSQEETRLFDLSIREAHKQSEAEREREAFQSSLEAKLSGIRDRLTKAMEKNEILPEIERIDREEFVVDFDERSRLLSEADATIRKVRMGIEEENMKKRVIRNRIKRECWDSMEVIGQSIKSFHLDTVTSRLTEVTNYPLRNRTSKELEKVNRVILLRRIQLQVTAATKKGPREMDLEDHDLGDSAIAPSEELTWQDVAQMKNRALIYDAFELTNNERKRTQIVLLGEVIIDTKAEFNEKFKDFVRQKQEEIAKIEEKNDRINIILAELQIQENVFHPELDNDEVPDRIINASEEEITAEKLISPEEQRRLDEKRLQDQERARLQAEDNFRERALMQMMGGKLEERTEQEDKEDLVRPDWMSKPKEELNDEERKLIKEFEKKVAVLKEEQEKYRKALETELRKLQGLIIEICDGFDANLRDFFKFRLDTDQAIYQTELKIIKLCQSTLYSEDDELKEASILSRLEELRFERLNCLAEIPEIKKDVEQFKEENDQASRREKEIERQFRKEFHGYEAYFDTLLRLFKRRELVVDLDTLTATQDENLSPFAAHDKTLSAPEDTPPPLSMEADCPEGLGGELWAKLVELRDRKIAAEQEERATRKRSEEIKELGEGVEVFQAPVVTDYSDAVLLHRSVVEKLNESIIALGQAKVEALKEMKDYRKGIHALEWENRMLDFQAEDLIIRTRDIQLLRVTKQMQMHVRGGDDHKQSSEIAALEKRAEYSQKAHSHKLDEKSRASAALERKIRKTTRENMLLDSKLQGLEESVSDRRTITDVQKKRHPSGVDGESPAELGSLKDIYARRRLMDLARSQAQDIAILRDEVERLRMRTFPAFPTKAW</sequence>
<keyword evidence="5 11" id="KW-0175">Coiled coil</keyword>
<keyword evidence="6" id="KW-0206">Cytoskeleton</keyword>
<dbReference type="Pfam" id="PF00400">
    <property type="entry name" value="WD40"/>
    <property type="match status" value="2"/>
</dbReference>
<evidence type="ECO:0000256" key="11">
    <source>
        <dbReference type="SAM" id="Coils"/>
    </source>
</evidence>
<dbReference type="InterPro" id="IPR036322">
    <property type="entry name" value="WD40_repeat_dom_sf"/>
</dbReference>
<evidence type="ECO:0000256" key="9">
    <source>
        <dbReference type="ARBA" id="ARBA00023662"/>
    </source>
</evidence>
<feature type="region of interest" description="Disordered" evidence="12">
    <location>
        <begin position="50"/>
        <end position="75"/>
    </location>
</feature>
<keyword evidence="4" id="KW-0677">Repeat</keyword>
<keyword evidence="3 10" id="KW-0853">WD repeat</keyword>
<protein>
    <recommendedName>
        <fullName evidence="9">Cilia- and flagella-associated protein 43</fullName>
    </recommendedName>
</protein>
<dbReference type="InterPro" id="IPR015943">
    <property type="entry name" value="WD40/YVTN_repeat-like_dom_sf"/>
</dbReference>
<feature type="compositionally biased region" description="Basic and acidic residues" evidence="12">
    <location>
        <begin position="50"/>
        <end position="68"/>
    </location>
</feature>
<feature type="repeat" description="WD" evidence="10">
    <location>
        <begin position="473"/>
        <end position="503"/>
    </location>
</feature>
<dbReference type="PANTHER" id="PTHR14885">
    <property type="entry name" value="CILIA- AND FLAGELLA-ASSOCIATED PROTEIN 43-RELATED"/>
    <property type="match status" value="1"/>
</dbReference>
<dbReference type="SMART" id="SM00320">
    <property type="entry name" value="WD40"/>
    <property type="match status" value="6"/>
</dbReference>
<dbReference type="PANTHER" id="PTHR14885:SF1">
    <property type="entry name" value="CILIA- AND FLAGELLA-ASSOCIATED PROTEIN 43"/>
    <property type="match status" value="1"/>
</dbReference>
<accession>A0A4P9WNF9</accession>
<evidence type="ECO:0000256" key="4">
    <source>
        <dbReference type="ARBA" id="ARBA00022737"/>
    </source>
</evidence>
<evidence type="ECO:0000256" key="5">
    <source>
        <dbReference type="ARBA" id="ARBA00023054"/>
    </source>
</evidence>
<dbReference type="OrthoDB" id="64353at2759"/>
<reference evidence="14" key="1">
    <citation type="journal article" date="2018" name="Nat. Microbiol.">
        <title>Leveraging single-cell genomics to expand the fungal tree of life.</title>
        <authorList>
            <person name="Ahrendt S.R."/>
            <person name="Quandt C.A."/>
            <person name="Ciobanu D."/>
            <person name="Clum A."/>
            <person name="Salamov A."/>
            <person name="Andreopoulos B."/>
            <person name="Cheng J.F."/>
            <person name="Woyke T."/>
            <person name="Pelin A."/>
            <person name="Henrissat B."/>
            <person name="Reynolds N.K."/>
            <person name="Benny G.L."/>
            <person name="Smith M.E."/>
            <person name="James T.Y."/>
            <person name="Grigoriev I.V."/>
        </authorList>
    </citation>
    <scope>NUCLEOTIDE SEQUENCE [LARGE SCALE GENOMIC DNA]</scope>
</reference>
<evidence type="ECO:0000256" key="10">
    <source>
        <dbReference type="PROSITE-ProRule" id="PRU00221"/>
    </source>
</evidence>
<evidence type="ECO:0000256" key="8">
    <source>
        <dbReference type="ARBA" id="ARBA00023605"/>
    </source>
</evidence>
<keyword evidence="14" id="KW-1185">Reference proteome</keyword>
<evidence type="ECO:0000256" key="12">
    <source>
        <dbReference type="SAM" id="MobiDB-lite"/>
    </source>
</evidence>
<keyword evidence="7" id="KW-0966">Cell projection</keyword>
<name>A0A4P9WNF9_9FUNG</name>
<proteinExistence type="inferred from homology"/>
<dbReference type="SUPFAM" id="SSF101898">
    <property type="entry name" value="NHL repeat"/>
    <property type="match status" value="1"/>
</dbReference>
<dbReference type="Pfam" id="PF25828">
    <property type="entry name" value="CC_Cfap43"/>
    <property type="match status" value="2"/>
</dbReference>
<dbReference type="Proteomes" id="UP000269721">
    <property type="component" value="Unassembled WGS sequence"/>
</dbReference>
<dbReference type="GO" id="GO:0060271">
    <property type="term" value="P:cilium assembly"/>
    <property type="evidence" value="ECO:0007669"/>
    <property type="project" value="TreeGrafter"/>
</dbReference>
<organism evidence="13 14">
    <name type="scientific">Blyttiomyces helicus</name>
    <dbReference type="NCBI Taxonomy" id="388810"/>
    <lineage>
        <taxon>Eukaryota</taxon>
        <taxon>Fungi</taxon>
        <taxon>Fungi incertae sedis</taxon>
        <taxon>Chytridiomycota</taxon>
        <taxon>Chytridiomycota incertae sedis</taxon>
        <taxon>Chytridiomycetes</taxon>
        <taxon>Chytridiomycetes incertae sedis</taxon>
        <taxon>Blyttiomyces</taxon>
    </lineage>
</organism>
<evidence type="ECO:0000256" key="6">
    <source>
        <dbReference type="ARBA" id="ARBA00023212"/>
    </source>
</evidence>
<keyword evidence="2" id="KW-0963">Cytoplasm</keyword>
<evidence type="ECO:0000256" key="3">
    <source>
        <dbReference type="ARBA" id="ARBA00022574"/>
    </source>
</evidence>
<evidence type="ECO:0000313" key="13">
    <source>
        <dbReference type="EMBL" id="RKO94661.1"/>
    </source>
</evidence>
<comment type="subcellular location">
    <subcellularLocation>
        <location evidence="1">Cytoplasm</location>
        <location evidence="1">Cytoskeleton</location>
        <location evidence="1">Cilium axoneme</location>
    </subcellularLocation>
</comment>
<evidence type="ECO:0000256" key="1">
    <source>
        <dbReference type="ARBA" id="ARBA00004430"/>
    </source>
</evidence>
<gene>
    <name evidence="13" type="ORF">BDK51DRAFT_21951</name>
</gene>
<evidence type="ECO:0000256" key="2">
    <source>
        <dbReference type="ARBA" id="ARBA00022490"/>
    </source>
</evidence>
<comment type="similarity">
    <text evidence="8">Belongs to the CFAP43 family.</text>
</comment>
<dbReference type="GO" id="GO:0005930">
    <property type="term" value="C:axoneme"/>
    <property type="evidence" value="ECO:0007669"/>
    <property type="project" value="UniProtKB-SubCell"/>
</dbReference>
<feature type="coiled-coil region" evidence="11">
    <location>
        <begin position="1012"/>
        <end position="1046"/>
    </location>
</feature>
<feature type="coiled-coil region" evidence="11">
    <location>
        <begin position="1143"/>
        <end position="1181"/>
    </location>
</feature>
<evidence type="ECO:0000313" key="14">
    <source>
        <dbReference type="Proteomes" id="UP000269721"/>
    </source>
</evidence>
<dbReference type="InterPro" id="IPR001680">
    <property type="entry name" value="WD40_rpt"/>
</dbReference>
<dbReference type="SUPFAM" id="SSF50978">
    <property type="entry name" value="WD40 repeat-like"/>
    <property type="match status" value="1"/>
</dbReference>
<dbReference type="PROSITE" id="PS50082">
    <property type="entry name" value="WD_REPEATS_2"/>
    <property type="match status" value="1"/>
</dbReference>